<sequence length="1145" mass="124606">AIPITVVETSEKIDKSTIYSTLTFYATLFNGSQSTITPIEETKTEVLTLREPIKITRTIYPTQTIQKPSLYTRTYFTTYTNMVTFYDKEVPVTSEIKETVSNIVTYTLPGYELPKTQGSSSLPVHTHQPYKIPSPSLVTRNTYTTLTHFITLFSGSNTILSSIEEVSPTVITEIAGETQAPKIDVTDTGGFKIRKTYGEQSLKPSRDLMTAFVPSISTLYTTHTFFTTFFSGTTSVISSREATTSSLVTLYVPYSVAVKATQTIDAASSASTVFTPHYPDSSFVAIDRAPETNNVQPTPSIQSSIANINIFSSFDLADIAGISSGIAERLATSQLPSLRLESSRYEELESSIISSVFENLKSSQGLNEDQISSVLFNINAGKSTTTIDGSTVVFLTDLLFKPHIIATTSDGAAATDAPIASITIPLRGLSSVIYPAPTVTGPSASVANNNVKPGAVIELNDLLSGSSSNYTGNLGAAIKDIVKLISVGAHKYNNNKNKTNFERVESSKVTIPVGGVTVTQSKDAIYIPIGAAGHNDTSERHAPHPVLPVFIPPSIPPFSEVAPVQESGEKKQPVYIPPVKEIRPTTTEADPTETLAPIFHKPEESDPKVKIAAGTPRKSQLNFRRFDQKERQKESSKKADLAPTLVESSLATEEVKTTKATPSLTLPDGSKGGFTQVSSGATTIFFVDGPETNAEASDQKTKYVTSVESITRTLTLTSTKVYYTRDSPLTITSEFTTTIPPRTFVSTIIGSRTILGTAGEATKTVDIEATHSEQTEARTTVTTTTLIFNSITTTVVRTLVIPTAIEATKPSAPSTGQATKTVSQRPTRRPIVPYRGRVRPSSTPAPSPIKPPRPRVPYVYKKPTTSSTPSYSEDNEVTAAPKSAVHKEPSDVIDDDQCRPACNTAGNEICKEFSGKYKCDCRPGFARKTSNSHCEEMQSYIVIVRVMKVNETPIDFKNEFKDKQSAEFQEFAKLTENEIDKAYKLTSLKDNYIASNVNQINKTNNGVLVNFTIHLSHNDELNEDLLLDELTKSLEEAESLPIPAAISAEVENVMDLDECSDSSFNDCDRTARCINEIGSYKCECKDGFPDLNPALPGRTCAAEIKNCEFCHSRGDCVRSDAGDATVCKCQRMYLGRHCEINGIRE</sequence>
<feature type="disulfide bond" evidence="5">
    <location>
        <begin position="1129"/>
        <end position="1138"/>
    </location>
</feature>
<feature type="disulfide bond" evidence="5">
    <location>
        <begin position="1110"/>
        <end position="1127"/>
    </location>
</feature>
<dbReference type="OrthoDB" id="6430124at2759"/>
<dbReference type="FunFam" id="2.10.25.10:FF:000038">
    <property type="entry name" value="Fibrillin 2"/>
    <property type="match status" value="1"/>
</dbReference>
<dbReference type="SMART" id="SM00181">
    <property type="entry name" value="EGF"/>
    <property type="match status" value="3"/>
</dbReference>
<dbReference type="STRING" id="299467.A0A443S740"/>
<dbReference type="InterPro" id="IPR050751">
    <property type="entry name" value="ECM_structural_protein"/>
</dbReference>
<keyword evidence="2" id="KW-0732">Signal</keyword>
<dbReference type="PROSITE" id="PS00022">
    <property type="entry name" value="EGF_1"/>
    <property type="match status" value="1"/>
</dbReference>
<dbReference type="InterPro" id="IPR036364">
    <property type="entry name" value="SEA_dom_sf"/>
</dbReference>
<keyword evidence="10" id="KW-1185">Reference proteome</keyword>
<dbReference type="CDD" id="cd00054">
    <property type="entry name" value="EGF_CA"/>
    <property type="match status" value="1"/>
</dbReference>
<evidence type="ECO:0000256" key="1">
    <source>
        <dbReference type="ARBA" id="ARBA00022536"/>
    </source>
</evidence>
<evidence type="ECO:0000256" key="5">
    <source>
        <dbReference type="PROSITE-ProRule" id="PRU00076"/>
    </source>
</evidence>
<dbReference type="SMART" id="SM00179">
    <property type="entry name" value="EGF_CA"/>
    <property type="match status" value="2"/>
</dbReference>
<feature type="region of interest" description="Disordered" evidence="6">
    <location>
        <begin position="809"/>
        <end position="894"/>
    </location>
</feature>
<evidence type="ECO:0000256" key="4">
    <source>
        <dbReference type="ARBA" id="ARBA00023157"/>
    </source>
</evidence>
<dbReference type="SUPFAM" id="SSF57196">
    <property type="entry name" value="EGF/Laminin"/>
    <property type="match status" value="1"/>
</dbReference>
<dbReference type="Gene3D" id="3.30.70.960">
    <property type="entry name" value="SEA domain"/>
    <property type="match status" value="1"/>
</dbReference>
<dbReference type="GO" id="GO:0005509">
    <property type="term" value="F:calcium ion binding"/>
    <property type="evidence" value="ECO:0007669"/>
    <property type="project" value="InterPro"/>
</dbReference>
<feature type="domain" description="SEA" evidence="7">
    <location>
        <begin position="936"/>
        <end position="1058"/>
    </location>
</feature>
<keyword evidence="3" id="KW-0677">Repeat</keyword>
<dbReference type="PANTHER" id="PTHR24034:SF89">
    <property type="entry name" value="COMPLEMENT COMPONENT C1Q RECEPTOR"/>
    <property type="match status" value="1"/>
</dbReference>
<feature type="compositionally biased region" description="Pro residues" evidence="6">
    <location>
        <begin position="843"/>
        <end position="855"/>
    </location>
</feature>
<dbReference type="PANTHER" id="PTHR24034">
    <property type="entry name" value="EGF-LIKE DOMAIN-CONTAINING PROTEIN"/>
    <property type="match status" value="1"/>
</dbReference>
<dbReference type="InterPro" id="IPR001881">
    <property type="entry name" value="EGF-like_Ca-bd_dom"/>
</dbReference>
<feature type="compositionally biased region" description="Low complexity" evidence="6">
    <location>
        <begin position="856"/>
        <end position="872"/>
    </location>
</feature>
<dbReference type="PROSITE" id="PS50024">
    <property type="entry name" value="SEA"/>
    <property type="match status" value="1"/>
</dbReference>
<feature type="compositionally biased region" description="Polar residues" evidence="6">
    <location>
        <begin position="811"/>
        <end position="825"/>
    </location>
</feature>
<dbReference type="VEuPathDB" id="VectorBase:LDEU008693"/>
<gene>
    <name evidence="9" type="ORF">B4U80_13398</name>
</gene>
<organism evidence="9 10">
    <name type="scientific">Leptotrombidium deliense</name>
    <dbReference type="NCBI Taxonomy" id="299467"/>
    <lineage>
        <taxon>Eukaryota</taxon>
        <taxon>Metazoa</taxon>
        <taxon>Ecdysozoa</taxon>
        <taxon>Arthropoda</taxon>
        <taxon>Chelicerata</taxon>
        <taxon>Arachnida</taxon>
        <taxon>Acari</taxon>
        <taxon>Acariformes</taxon>
        <taxon>Trombidiformes</taxon>
        <taxon>Prostigmata</taxon>
        <taxon>Anystina</taxon>
        <taxon>Parasitengona</taxon>
        <taxon>Trombiculoidea</taxon>
        <taxon>Trombiculidae</taxon>
        <taxon>Leptotrombidium</taxon>
    </lineage>
</organism>
<dbReference type="PROSITE" id="PS50026">
    <property type="entry name" value="EGF_3"/>
    <property type="match status" value="2"/>
</dbReference>
<evidence type="ECO:0000313" key="10">
    <source>
        <dbReference type="Proteomes" id="UP000288716"/>
    </source>
</evidence>
<evidence type="ECO:0000256" key="3">
    <source>
        <dbReference type="ARBA" id="ARBA00022737"/>
    </source>
</evidence>
<name>A0A443S740_9ACAR</name>
<dbReference type="Gene3D" id="2.10.25.10">
    <property type="entry name" value="Laminin"/>
    <property type="match status" value="1"/>
</dbReference>
<keyword evidence="1 5" id="KW-0245">EGF-like domain</keyword>
<dbReference type="Pfam" id="PF01390">
    <property type="entry name" value="SEA"/>
    <property type="match status" value="1"/>
</dbReference>
<dbReference type="InterPro" id="IPR000742">
    <property type="entry name" value="EGF"/>
</dbReference>
<evidence type="ECO:0000259" key="7">
    <source>
        <dbReference type="PROSITE" id="PS50024"/>
    </source>
</evidence>
<dbReference type="SUPFAM" id="SSF82671">
    <property type="entry name" value="SEA domain"/>
    <property type="match status" value="1"/>
</dbReference>
<dbReference type="CDD" id="cd00053">
    <property type="entry name" value="EGF"/>
    <property type="match status" value="1"/>
</dbReference>
<keyword evidence="4 5" id="KW-1015">Disulfide bond</keyword>
<dbReference type="PROSITE" id="PS01186">
    <property type="entry name" value="EGF_2"/>
    <property type="match status" value="1"/>
</dbReference>
<dbReference type="Pfam" id="PF07645">
    <property type="entry name" value="EGF_CA"/>
    <property type="match status" value="1"/>
</dbReference>
<comment type="caution">
    <text evidence="9">The sequence shown here is derived from an EMBL/GenBank/DDBJ whole genome shotgun (WGS) entry which is preliminary data.</text>
</comment>
<dbReference type="SMART" id="SM00200">
    <property type="entry name" value="SEA"/>
    <property type="match status" value="1"/>
</dbReference>
<comment type="caution">
    <text evidence="5">Lacks conserved residue(s) required for the propagation of feature annotation.</text>
</comment>
<dbReference type="InterPro" id="IPR049883">
    <property type="entry name" value="NOTCH1_EGF-like"/>
</dbReference>
<dbReference type="InterPro" id="IPR000152">
    <property type="entry name" value="EGF-type_Asp/Asn_hydroxyl_site"/>
</dbReference>
<dbReference type="Gene3D" id="2.90.20.10">
    <property type="entry name" value="Plasmodium vivax P25 domain"/>
    <property type="match status" value="1"/>
</dbReference>
<accession>A0A443S740</accession>
<feature type="domain" description="EGF-like" evidence="8">
    <location>
        <begin position="1055"/>
        <end position="1094"/>
    </location>
</feature>
<reference evidence="9 10" key="1">
    <citation type="journal article" date="2018" name="Gigascience">
        <title>Genomes of trombidid mites reveal novel predicted allergens and laterally-transferred genes associated with secondary metabolism.</title>
        <authorList>
            <person name="Dong X."/>
            <person name="Chaisiri K."/>
            <person name="Xia D."/>
            <person name="Armstrong S.D."/>
            <person name="Fang Y."/>
            <person name="Donnelly M.J."/>
            <person name="Kadowaki T."/>
            <person name="McGarry J.W."/>
            <person name="Darby A.C."/>
            <person name="Makepeace B.L."/>
        </authorList>
    </citation>
    <scope>NUCLEOTIDE SEQUENCE [LARGE SCALE GENOMIC DNA]</scope>
    <source>
        <strain evidence="9">UoL-UT</strain>
    </source>
</reference>
<dbReference type="AlphaFoldDB" id="A0A443S740"/>
<dbReference type="InterPro" id="IPR018097">
    <property type="entry name" value="EGF_Ca-bd_CS"/>
</dbReference>
<evidence type="ECO:0000256" key="6">
    <source>
        <dbReference type="SAM" id="MobiDB-lite"/>
    </source>
</evidence>
<dbReference type="Proteomes" id="UP000288716">
    <property type="component" value="Unassembled WGS sequence"/>
</dbReference>
<protein>
    <submittedName>
        <fullName evidence="9">EGF and SEA domain containing protein-like protein</fullName>
    </submittedName>
</protein>
<evidence type="ECO:0000313" key="9">
    <source>
        <dbReference type="EMBL" id="RWS23347.1"/>
    </source>
</evidence>
<proteinExistence type="predicted"/>
<feature type="non-terminal residue" evidence="9">
    <location>
        <position position="1"/>
    </location>
</feature>
<dbReference type="InterPro" id="IPR000082">
    <property type="entry name" value="SEA_dom"/>
</dbReference>
<evidence type="ECO:0000256" key="2">
    <source>
        <dbReference type="ARBA" id="ARBA00022729"/>
    </source>
</evidence>
<dbReference type="PROSITE" id="PS00010">
    <property type="entry name" value="ASX_HYDROXYL"/>
    <property type="match status" value="1"/>
</dbReference>
<dbReference type="PROSITE" id="PS01187">
    <property type="entry name" value="EGF_CA"/>
    <property type="match status" value="1"/>
</dbReference>
<feature type="domain" description="EGF-like" evidence="8">
    <location>
        <begin position="1103"/>
        <end position="1139"/>
    </location>
</feature>
<evidence type="ECO:0000259" key="8">
    <source>
        <dbReference type="PROSITE" id="PS50026"/>
    </source>
</evidence>
<dbReference type="EMBL" id="NCKV01006633">
    <property type="protein sequence ID" value="RWS23347.1"/>
    <property type="molecule type" value="Genomic_DNA"/>
</dbReference>